<dbReference type="AlphaFoldDB" id="A0AAV1AWE6"/>
<evidence type="ECO:0000313" key="2">
    <source>
        <dbReference type="EMBL" id="CAI8612812.1"/>
    </source>
</evidence>
<reference evidence="2 3" key="1">
    <citation type="submission" date="2023-01" db="EMBL/GenBank/DDBJ databases">
        <authorList>
            <person name="Kreplak J."/>
        </authorList>
    </citation>
    <scope>NUCLEOTIDE SEQUENCE [LARGE SCALE GENOMIC DNA]</scope>
</reference>
<evidence type="ECO:0008006" key="4">
    <source>
        <dbReference type="Google" id="ProtNLM"/>
    </source>
</evidence>
<dbReference type="Proteomes" id="UP001157006">
    <property type="component" value="Chromosome 5"/>
</dbReference>
<keyword evidence="3" id="KW-1185">Reference proteome</keyword>
<organism evidence="2 3">
    <name type="scientific">Vicia faba</name>
    <name type="common">Broad bean</name>
    <name type="synonym">Faba vulgaris</name>
    <dbReference type="NCBI Taxonomy" id="3906"/>
    <lineage>
        <taxon>Eukaryota</taxon>
        <taxon>Viridiplantae</taxon>
        <taxon>Streptophyta</taxon>
        <taxon>Embryophyta</taxon>
        <taxon>Tracheophyta</taxon>
        <taxon>Spermatophyta</taxon>
        <taxon>Magnoliopsida</taxon>
        <taxon>eudicotyledons</taxon>
        <taxon>Gunneridae</taxon>
        <taxon>Pentapetalae</taxon>
        <taxon>rosids</taxon>
        <taxon>fabids</taxon>
        <taxon>Fabales</taxon>
        <taxon>Fabaceae</taxon>
        <taxon>Papilionoideae</taxon>
        <taxon>50 kb inversion clade</taxon>
        <taxon>NPAAA clade</taxon>
        <taxon>Hologalegina</taxon>
        <taxon>IRL clade</taxon>
        <taxon>Fabeae</taxon>
        <taxon>Vicia</taxon>
    </lineage>
</organism>
<gene>
    <name evidence="2" type="ORF">VFH_V052200</name>
</gene>
<dbReference type="EMBL" id="OX451740">
    <property type="protein sequence ID" value="CAI8612812.1"/>
    <property type="molecule type" value="Genomic_DNA"/>
</dbReference>
<dbReference type="PANTHER" id="PTHR33103">
    <property type="entry name" value="OS01G0153900 PROTEIN"/>
    <property type="match status" value="1"/>
</dbReference>
<accession>A0AAV1AWE6</accession>
<dbReference type="InterPro" id="IPR007750">
    <property type="entry name" value="DUF674"/>
</dbReference>
<evidence type="ECO:0000256" key="1">
    <source>
        <dbReference type="SAM" id="MobiDB-lite"/>
    </source>
</evidence>
<protein>
    <recommendedName>
        <fullName evidence="4">DUF674 family protein</fullName>
    </recommendedName>
</protein>
<dbReference type="Pfam" id="PF05056">
    <property type="entry name" value="DUF674"/>
    <property type="match status" value="1"/>
</dbReference>
<proteinExistence type="predicted"/>
<name>A0AAV1AWE6_VICFA</name>
<sequence length="592" mass="66603">MALASIKPESIEQVDNVQLRVLVDKERNRVVYAEAGKDFVDVLFSFLTLPLGTIARLVAKDSNIEAVKFGSITSLHQSVSDLDQQYLWNQTCKEMLLRPRNSMEDYCHNLKLNIDDTEPVQYFLCKKLDCRKKSGCLLSIFKDQKCYCGEVMKLQAFRSCFNLEDGFVKENATFIICDDLYVMPNVFGASLQLLQKLGVDSVDAIEEQTVVINKKEVVDLLKLSLISKAPLTEFIFKNQSVGNYSNLRNNIEYLIRETPSDEDRQMSVKVTLRKSNEKILFVEADDDFIDFVFSLLTFPLGGVLQMLQGLSSLSCIDNLYKSLCDLSPDIYFTSHELKHKLTNPPIAAQYELSNQILPIVGASIPMNYCHRYYDYKNQRLVTELTKEMVYFNYNRLCDETFARLKLVDPKSSTSKSSFAKGPSMYMVTDDLFVSPMSSISTMAFLKKSKVPLSDLEERVVKIGVKEGLNILKASLISTSALTNGLNQFTRTVKDIQVSTSALSAPQDAVRSEFNFEALGIDNTQSLVVQLPEASSCTQDSQLPRAPLMEELPPPPNIQEPHMNIAKKENENTASSVPALRRSARKRKGGGQA</sequence>
<evidence type="ECO:0000313" key="3">
    <source>
        <dbReference type="Proteomes" id="UP001157006"/>
    </source>
</evidence>
<feature type="compositionally biased region" description="Basic residues" evidence="1">
    <location>
        <begin position="581"/>
        <end position="592"/>
    </location>
</feature>
<dbReference type="PANTHER" id="PTHR33103:SF27">
    <property type="entry name" value="OS04G0594700 PROTEIN"/>
    <property type="match status" value="1"/>
</dbReference>
<feature type="region of interest" description="Disordered" evidence="1">
    <location>
        <begin position="537"/>
        <end position="592"/>
    </location>
</feature>